<comment type="subcellular location">
    <subcellularLocation>
        <location evidence="1">Membrane</location>
        <topology evidence="1">Multi-pass membrane protein</topology>
    </subcellularLocation>
</comment>
<feature type="domain" description="Wax synthase" evidence="6">
    <location>
        <begin position="434"/>
        <end position="521"/>
    </location>
</feature>
<keyword evidence="4 5" id="KW-0472">Membrane</keyword>
<name>A0ABR1VZW5_9PEZI</name>
<reference evidence="7 8" key="1">
    <citation type="submission" date="2023-01" db="EMBL/GenBank/DDBJ databases">
        <title>Analysis of 21 Apiospora genomes using comparative genomics revels a genus with tremendous synthesis potential of carbohydrate active enzymes and secondary metabolites.</title>
        <authorList>
            <person name="Sorensen T."/>
        </authorList>
    </citation>
    <scope>NUCLEOTIDE SEQUENCE [LARGE SCALE GENOMIC DNA]</scope>
    <source>
        <strain evidence="7 8">CBS 135458</strain>
    </source>
</reference>
<evidence type="ECO:0000259" key="6">
    <source>
        <dbReference type="Pfam" id="PF13813"/>
    </source>
</evidence>
<keyword evidence="2 5" id="KW-0812">Transmembrane</keyword>
<dbReference type="Pfam" id="PF13813">
    <property type="entry name" value="MBOAT_2"/>
    <property type="match status" value="1"/>
</dbReference>
<feature type="transmembrane region" description="Helical" evidence="5">
    <location>
        <begin position="253"/>
        <end position="272"/>
    </location>
</feature>
<dbReference type="InterPro" id="IPR027417">
    <property type="entry name" value="P-loop_NTPase"/>
</dbReference>
<sequence>MSMKAALEQLGYGPCHHLLEPTCQITRLRKSAAILEMPGGKKRQQALKRLLEGYEAYLDSPSSACVDDLLALYPEAKVILTTRKDGQSWLESYASVFQPLTSLSFRVAGFWVPGAYNCARMVAGWNRVYEERLPGIQVPSADLHESHSAHIRTIVPPGSLLEFPVGSGWKPFCNFLSQPIPQQGFPRQNERNYLLNINRLTYVCGLLIWGIIILLGPNLITKVLQNEFLVVTCTIQTMLFLVMLFSHRLYATATIRASVVFAIAVLLYRSFVNGAIVSFTGNGVTNAVLFSCLCIQLLRAADILLLDPYPDPPSDIIEAFNALWNMREVGTPRQIAHLPKSNYAPKPGYGPSRPRFFLRSGMALIISYLVLEVITTMKRSAADGSKVPSILAQARARIMGVCAFWFVLTLYLSLIYSTIATSQVLFFMSEPGDWPPLYGPLAEAWSVRRFWGIRWHQTSRKTFGSHARQLLKYSGISPDSFIGRYASLTVVFAMSGALHWVADRILRVPWAESGSMPFFLLQALAVLVEDCITATNRRFALAQSDTLKRIIGYAWVVAFLIFSTPLWMAPTGRYVRHGVDVMIPFRILPFVSKVACVWN</sequence>
<accession>A0ABR1VZW5</accession>
<evidence type="ECO:0000313" key="8">
    <source>
        <dbReference type="Proteomes" id="UP001480595"/>
    </source>
</evidence>
<organism evidence="7 8">
    <name type="scientific">Apiospora phragmitis</name>
    <dbReference type="NCBI Taxonomy" id="2905665"/>
    <lineage>
        <taxon>Eukaryota</taxon>
        <taxon>Fungi</taxon>
        <taxon>Dikarya</taxon>
        <taxon>Ascomycota</taxon>
        <taxon>Pezizomycotina</taxon>
        <taxon>Sordariomycetes</taxon>
        <taxon>Xylariomycetidae</taxon>
        <taxon>Amphisphaeriales</taxon>
        <taxon>Apiosporaceae</taxon>
        <taxon>Apiospora</taxon>
    </lineage>
</organism>
<feature type="transmembrane region" description="Helical" evidence="5">
    <location>
        <begin position="200"/>
        <end position="221"/>
    </location>
</feature>
<dbReference type="RefSeq" id="XP_066719753.1">
    <property type="nucleotide sequence ID" value="XM_066855475.1"/>
</dbReference>
<feature type="transmembrane region" description="Helical" evidence="5">
    <location>
        <begin position="356"/>
        <end position="377"/>
    </location>
</feature>
<evidence type="ECO:0000313" key="7">
    <source>
        <dbReference type="EMBL" id="KAK8076794.1"/>
    </source>
</evidence>
<evidence type="ECO:0000256" key="3">
    <source>
        <dbReference type="ARBA" id="ARBA00022989"/>
    </source>
</evidence>
<proteinExistence type="predicted"/>
<feature type="transmembrane region" description="Helical" evidence="5">
    <location>
        <begin position="482"/>
        <end position="502"/>
    </location>
</feature>
<dbReference type="InterPro" id="IPR040632">
    <property type="entry name" value="Sulfotransfer_4"/>
</dbReference>
<comment type="caution">
    <text evidence="7">The sequence shown here is derived from an EMBL/GenBank/DDBJ whole genome shotgun (WGS) entry which is preliminary data.</text>
</comment>
<dbReference type="PANTHER" id="PTHR36978:SF4">
    <property type="entry name" value="P-LOOP CONTAINING NUCLEOSIDE TRIPHOSPHATE HYDROLASE PROTEIN"/>
    <property type="match status" value="1"/>
</dbReference>
<feature type="transmembrane region" description="Helical" evidence="5">
    <location>
        <begin position="550"/>
        <end position="569"/>
    </location>
</feature>
<keyword evidence="8" id="KW-1185">Reference proteome</keyword>
<keyword evidence="3 5" id="KW-1133">Transmembrane helix</keyword>
<evidence type="ECO:0000256" key="4">
    <source>
        <dbReference type="ARBA" id="ARBA00023136"/>
    </source>
</evidence>
<evidence type="ECO:0000256" key="2">
    <source>
        <dbReference type="ARBA" id="ARBA00022692"/>
    </source>
</evidence>
<dbReference type="GeneID" id="92088538"/>
<dbReference type="Gene3D" id="3.40.50.300">
    <property type="entry name" value="P-loop containing nucleotide triphosphate hydrolases"/>
    <property type="match status" value="1"/>
</dbReference>
<gene>
    <name evidence="7" type="ORF">PG994_004066</name>
</gene>
<dbReference type="InterPro" id="IPR032805">
    <property type="entry name" value="Wax_synthase_dom"/>
</dbReference>
<evidence type="ECO:0000256" key="1">
    <source>
        <dbReference type="ARBA" id="ARBA00004141"/>
    </source>
</evidence>
<dbReference type="Proteomes" id="UP001480595">
    <property type="component" value="Unassembled WGS sequence"/>
</dbReference>
<dbReference type="PANTHER" id="PTHR36978">
    <property type="entry name" value="P-LOOP CONTAINING NUCLEOTIDE TRIPHOSPHATE HYDROLASE"/>
    <property type="match status" value="1"/>
</dbReference>
<dbReference type="Pfam" id="PF17784">
    <property type="entry name" value="Sulfotransfer_4"/>
    <property type="match status" value="1"/>
</dbReference>
<protein>
    <recommendedName>
        <fullName evidence="6">Wax synthase domain-containing protein</fullName>
    </recommendedName>
</protein>
<evidence type="ECO:0000256" key="5">
    <source>
        <dbReference type="SAM" id="Phobius"/>
    </source>
</evidence>
<feature type="transmembrane region" description="Helical" evidence="5">
    <location>
        <begin position="398"/>
        <end position="419"/>
    </location>
</feature>
<dbReference type="EMBL" id="JAQQWL010000004">
    <property type="protein sequence ID" value="KAK8076794.1"/>
    <property type="molecule type" value="Genomic_DNA"/>
</dbReference>
<feature type="transmembrane region" description="Helical" evidence="5">
    <location>
        <begin position="228"/>
        <end position="247"/>
    </location>
</feature>